<reference evidence="7" key="1">
    <citation type="submission" date="2011-06" db="EMBL/GenBank/DDBJ databases">
        <authorList>
            <consortium name="US DOE Joint Genome Institute (JGI-PGF)"/>
            <person name="Lucas S."/>
            <person name="Han J."/>
            <person name="Lapidus A."/>
            <person name="Cheng J.-F."/>
            <person name="Goodwin L."/>
            <person name="Pitluck S."/>
            <person name="Peters L."/>
            <person name="Land M.L."/>
            <person name="Hauser L."/>
            <person name="Vogl K."/>
            <person name="Liu Z."/>
            <person name="Overmann J."/>
            <person name="Frigaard N.-U."/>
            <person name="Bryant D.A."/>
            <person name="Woyke T.J."/>
        </authorList>
    </citation>
    <scope>NUCLEOTIDE SEQUENCE [LARGE SCALE GENOMIC DNA]</scope>
    <source>
        <strain evidence="7">970</strain>
    </source>
</reference>
<keyword evidence="4" id="KW-0233">DNA recombination</keyword>
<keyword evidence="3" id="KW-0238">DNA-binding</keyword>
<feature type="domain" description="Tyr recombinase" evidence="5">
    <location>
        <begin position="157"/>
        <end position="336"/>
    </location>
</feature>
<dbReference type="RefSeq" id="WP_009146572.1">
    <property type="nucleotide sequence ID" value="NZ_CP121471.1"/>
</dbReference>
<dbReference type="CDD" id="cd00796">
    <property type="entry name" value="INT_Rci_Hp1_C"/>
    <property type="match status" value="1"/>
</dbReference>
<dbReference type="GO" id="GO:0015074">
    <property type="term" value="P:DNA integration"/>
    <property type="evidence" value="ECO:0007669"/>
    <property type="project" value="UniProtKB-KW"/>
</dbReference>
<dbReference type="GO" id="GO:0006310">
    <property type="term" value="P:DNA recombination"/>
    <property type="evidence" value="ECO:0007669"/>
    <property type="project" value="UniProtKB-KW"/>
</dbReference>
<evidence type="ECO:0000259" key="5">
    <source>
        <dbReference type="PROSITE" id="PS51898"/>
    </source>
</evidence>
<evidence type="ECO:0000256" key="3">
    <source>
        <dbReference type="ARBA" id="ARBA00023125"/>
    </source>
</evidence>
<dbReference type="HOGENOM" id="CLU_027562_17_7_6"/>
<organism evidence="6 7">
    <name type="scientific">Thiorhodovibrio frisius</name>
    <dbReference type="NCBI Taxonomy" id="631362"/>
    <lineage>
        <taxon>Bacteria</taxon>
        <taxon>Pseudomonadati</taxon>
        <taxon>Pseudomonadota</taxon>
        <taxon>Gammaproteobacteria</taxon>
        <taxon>Chromatiales</taxon>
        <taxon>Chromatiaceae</taxon>
        <taxon>Thiorhodovibrio</taxon>
    </lineage>
</organism>
<dbReference type="STRING" id="631362.Thi970DRAFT_00084"/>
<dbReference type="Gene3D" id="1.10.443.10">
    <property type="entry name" value="Intergrase catalytic core"/>
    <property type="match status" value="1"/>
</dbReference>
<evidence type="ECO:0000313" key="7">
    <source>
        <dbReference type="Proteomes" id="UP000002964"/>
    </source>
</evidence>
<proteinExistence type="inferred from homology"/>
<dbReference type="InterPro" id="IPR011010">
    <property type="entry name" value="DNA_brk_join_enz"/>
</dbReference>
<sequence length="363" mass="41641">MPYRRKDSQIWWASYTDPSGKRVRRSTETTNRREAEALEAKWKLESYRAKQWDEEPELTFEEVMVAYLRASHQKRSAATDRYHAAQLRESFAGKIMNRLSGADISLHIRRRQADGVSNTTINRELALLSSAIGQWNLDWDAALPNPVRGRKLKEPEGRLRWLTRDEAEKLIAKARQSKQAWHLAPLLILALNTGMRREEMFGLEWSRVDLERGLLYLADKHTKQGKRRTVPLNQTAAAALRSCAEYRDAHCPNSQWVFCRKDGSRMRSSSTGFARACKDVGISDFRFHDLRHTCAAWLVQAGVPLTEVRDVLGHSTIKMTERYAHLAPENIRNAVAVLDLESRFSHGAKSTKNEDAHKDTVSY</sequence>
<evidence type="ECO:0000256" key="4">
    <source>
        <dbReference type="ARBA" id="ARBA00023172"/>
    </source>
</evidence>
<dbReference type="EMBL" id="JH603163">
    <property type="protein sequence ID" value="EIC23949.1"/>
    <property type="molecule type" value="Genomic_DNA"/>
</dbReference>
<protein>
    <submittedName>
        <fullName evidence="6">Site-specific recombinase XerD</fullName>
    </submittedName>
</protein>
<dbReference type="InterPro" id="IPR002104">
    <property type="entry name" value="Integrase_catalytic"/>
</dbReference>
<evidence type="ECO:0000256" key="2">
    <source>
        <dbReference type="ARBA" id="ARBA00022908"/>
    </source>
</evidence>
<dbReference type="PANTHER" id="PTHR30349">
    <property type="entry name" value="PHAGE INTEGRASE-RELATED"/>
    <property type="match status" value="1"/>
</dbReference>
<dbReference type="InterPro" id="IPR050090">
    <property type="entry name" value="Tyrosine_recombinase_XerCD"/>
</dbReference>
<keyword evidence="2" id="KW-0229">DNA integration</keyword>
<dbReference type="AlphaFoldDB" id="H8YVK9"/>
<dbReference type="GO" id="GO:0003677">
    <property type="term" value="F:DNA binding"/>
    <property type="evidence" value="ECO:0007669"/>
    <property type="project" value="UniProtKB-KW"/>
</dbReference>
<dbReference type="Gene3D" id="1.10.150.130">
    <property type="match status" value="1"/>
</dbReference>
<evidence type="ECO:0000313" key="6">
    <source>
        <dbReference type="EMBL" id="EIC23949.1"/>
    </source>
</evidence>
<dbReference type="SUPFAM" id="SSF56349">
    <property type="entry name" value="DNA breaking-rejoining enzymes"/>
    <property type="match status" value="1"/>
</dbReference>
<dbReference type="PROSITE" id="PS51898">
    <property type="entry name" value="TYR_RECOMBINASE"/>
    <property type="match status" value="1"/>
</dbReference>
<reference evidence="6 7" key="2">
    <citation type="submission" date="2011-11" db="EMBL/GenBank/DDBJ databases">
        <authorList>
            <consortium name="US DOE Joint Genome Institute"/>
            <person name="Lucas S."/>
            <person name="Han J."/>
            <person name="Lapidus A."/>
            <person name="Cheng J.-F."/>
            <person name="Goodwin L."/>
            <person name="Pitluck S."/>
            <person name="Peters L."/>
            <person name="Ovchinnikova G."/>
            <person name="Zhang X."/>
            <person name="Detter J.C."/>
            <person name="Han C."/>
            <person name="Tapia R."/>
            <person name="Land M."/>
            <person name="Hauser L."/>
            <person name="Kyrpides N."/>
            <person name="Ivanova N."/>
            <person name="Pagani I."/>
            <person name="Vogl K."/>
            <person name="Liu Z."/>
            <person name="Overmann J."/>
            <person name="Frigaard N.-U."/>
            <person name="Bryant D."/>
            <person name="Woyke T."/>
        </authorList>
    </citation>
    <scope>NUCLEOTIDE SEQUENCE [LARGE SCALE GENOMIC DNA]</scope>
    <source>
        <strain evidence="6 7">970</strain>
    </source>
</reference>
<dbReference type="Proteomes" id="UP000002964">
    <property type="component" value="Unassembled WGS sequence"/>
</dbReference>
<dbReference type="InterPro" id="IPR010998">
    <property type="entry name" value="Integrase_recombinase_N"/>
</dbReference>
<dbReference type="Pfam" id="PF00589">
    <property type="entry name" value="Phage_integrase"/>
    <property type="match status" value="1"/>
</dbReference>
<dbReference type="InterPro" id="IPR013762">
    <property type="entry name" value="Integrase-like_cat_sf"/>
</dbReference>
<comment type="similarity">
    <text evidence="1">Belongs to the 'phage' integrase family.</text>
</comment>
<dbReference type="eggNOG" id="COG4974">
    <property type="taxonomic scope" value="Bacteria"/>
</dbReference>
<name>H8YVK9_9GAMM</name>
<gene>
    <name evidence="6" type="ORF">Thi970DRAFT_00084</name>
</gene>
<keyword evidence="7" id="KW-1185">Reference proteome</keyword>
<dbReference type="OrthoDB" id="5391994at2"/>
<dbReference type="PANTHER" id="PTHR30349:SF64">
    <property type="entry name" value="PROPHAGE INTEGRASE INTD-RELATED"/>
    <property type="match status" value="1"/>
</dbReference>
<accession>H8YVK9</accession>
<evidence type="ECO:0000256" key="1">
    <source>
        <dbReference type="ARBA" id="ARBA00008857"/>
    </source>
</evidence>